<proteinExistence type="inferred from homology"/>
<protein>
    <submittedName>
        <fullName evidence="2">YheU family protein</fullName>
    </submittedName>
</protein>
<dbReference type="Proteomes" id="UP000315439">
    <property type="component" value="Unassembled WGS sequence"/>
</dbReference>
<evidence type="ECO:0000313" key="2">
    <source>
        <dbReference type="EMBL" id="TQV84526.1"/>
    </source>
</evidence>
<gene>
    <name evidence="2" type="ORF">FLL46_23210</name>
</gene>
<dbReference type="InterPro" id="IPR010648">
    <property type="entry name" value="UPF0270"/>
</dbReference>
<evidence type="ECO:0000313" key="3">
    <source>
        <dbReference type="Proteomes" id="UP000315439"/>
    </source>
</evidence>
<dbReference type="AlphaFoldDB" id="A0A545U4X9"/>
<dbReference type="EMBL" id="VIKS01000014">
    <property type="protein sequence ID" value="TQV84526.1"/>
    <property type="molecule type" value="Genomic_DNA"/>
</dbReference>
<keyword evidence="3" id="KW-1185">Reference proteome</keyword>
<dbReference type="Gene3D" id="1.10.10.610">
    <property type="entry name" value="YehU-like"/>
    <property type="match status" value="1"/>
</dbReference>
<organism evidence="2 3">
    <name type="scientific">Aliikangiella coralliicola</name>
    <dbReference type="NCBI Taxonomy" id="2592383"/>
    <lineage>
        <taxon>Bacteria</taxon>
        <taxon>Pseudomonadati</taxon>
        <taxon>Pseudomonadota</taxon>
        <taxon>Gammaproteobacteria</taxon>
        <taxon>Oceanospirillales</taxon>
        <taxon>Pleioneaceae</taxon>
        <taxon>Aliikangiella</taxon>
    </lineage>
</organism>
<comment type="caution">
    <text evidence="2">The sequence shown here is derived from an EMBL/GenBank/DDBJ whole genome shotgun (WGS) entry which is preliminary data.</text>
</comment>
<dbReference type="InterPro" id="IPR036685">
    <property type="entry name" value="YehU-like_sf"/>
</dbReference>
<dbReference type="SUPFAM" id="SSF118001">
    <property type="entry name" value="YehU-like"/>
    <property type="match status" value="1"/>
</dbReference>
<sequence>MLIDYKTLSDEALKGVCEQYVVTHLSETEQDPKYSGWVDSVIEKVKSGELIIEFSEVDESVTLKSRDEVFVDGKDG</sequence>
<dbReference type="RefSeq" id="WP_142934211.1">
    <property type="nucleotide sequence ID" value="NZ_ML660170.1"/>
</dbReference>
<comment type="similarity">
    <text evidence="1">Belongs to the UPF0270 family.</text>
</comment>
<accession>A0A545U4X9</accession>
<name>A0A545U4X9_9GAMM</name>
<reference evidence="2 3" key="1">
    <citation type="submission" date="2019-07" db="EMBL/GenBank/DDBJ databases">
        <title>Draft genome for Aliikangiella sp. M105.</title>
        <authorList>
            <person name="Wang G."/>
        </authorList>
    </citation>
    <scope>NUCLEOTIDE SEQUENCE [LARGE SCALE GENOMIC DNA]</scope>
    <source>
        <strain evidence="2 3">M105</strain>
    </source>
</reference>
<dbReference type="Pfam" id="PF06794">
    <property type="entry name" value="UPF0270"/>
    <property type="match status" value="1"/>
</dbReference>
<evidence type="ECO:0000256" key="1">
    <source>
        <dbReference type="ARBA" id="ARBA00006450"/>
    </source>
</evidence>